<dbReference type="InterPro" id="IPR033906">
    <property type="entry name" value="Lipase_N"/>
</dbReference>
<evidence type="ECO:0000259" key="5">
    <source>
        <dbReference type="Pfam" id="PF00151"/>
    </source>
</evidence>
<dbReference type="SUPFAM" id="SSF53474">
    <property type="entry name" value="alpha/beta-Hydrolases"/>
    <property type="match status" value="1"/>
</dbReference>
<comment type="subcellular location">
    <subcellularLocation>
        <location evidence="1">Secreted</location>
    </subcellularLocation>
</comment>
<dbReference type="GeneID" id="108563911"/>
<dbReference type="InterPro" id="IPR013818">
    <property type="entry name" value="Lipase"/>
</dbReference>
<reference evidence="7" key="1">
    <citation type="submission" date="2025-08" db="UniProtKB">
        <authorList>
            <consortium name="RefSeq"/>
        </authorList>
    </citation>
    <scope>IDENTIFICATION</scope>
    <source>
        <tissue evidence="7">Whole Larva</tissue>
    </source>
</reference>
<protein>
    <submittedName>
        <fullName evidence="7">Pancreatic lipase-related protein 2-like</fullName>
    </submittedName>
</protein>
<accession>A0ABM1MUG6</accession>
<evidence type="ECO:0000313" key="6">
    <source>
        <dbReference type="Proteomes" id="UP000695000"/>
    </source>
</evidence>
<proteinExistence type="inferred from homology"/>
<dbReference type="Proteomes" id="UP000695000">
    <property type="component" value="Unplaced"/>
</dbReference>
<dbReference type="PRINTS" id="PR00821">
    <property type="entry name" value="TAGLIPASE"/>
</dbReference>
<evidence type="ECO:0000256" key="4">
    <source>
        <dbReference type="RuleBase" id="RU004262"/>
    </source>
</evidence>
<evidence type="ECO:0000256" key="3">
    <source>
        <dbReference type="ARBA" id="ARBA00022525"/>
    </source>
</evidence>
<name>A0ABM1MUG6_NICVS</name>
<feature type="domain" description="Lipase" evidence="5">
    <location>
        <begin position="38"/>
        <end position="265"/>
    </location>
</feature>
<sequence length="295" mass="32930">MLLLLLVLIGGGDAIARFYLLNRQSPELKTEITDDNLRLVNANLTVKFMIHGWGESADKDWYTALTDAYLLRYDCNVIQVDWRKEAAQLYTISAENTRIIGESVGEFIVKLNKYLGLGLEKVHVVGHSLGGQVSGFTGKAVQRLIGKKIDRISGLDPAGPEFEGMNAKDRLAVGDANFVDVTHTDGGIFGFRDPIGTVDFMPNGGVRPQPGCTITSYDNQLSLTQILFCSHIHSYLFFIESINDDNQIAYKCDTYRNYENGYCTMNEQTIYGEDVDRNAVGTFFFKTTPEAPYFT</sequence>
<dbReference type="PANTHER" id="PTHR11610">
    <property type="entry name" value="LIPASE"/>
    <property type="match status" value="1"/>
</dbReference>
<dbReference type="InterPro" id="IPR000734">
    <property type="entry name" value="TAG_lipase"/>
</dbReference>
<dbReference type="Pfam" id="PF00151">
    <property type="entry name" value="Lipase"/>
    <property type="match status" value="1"/>
</dbReference>
<keyword evidence="3" id="KW-0964">Secreted</keyword>
<gene>
    <name evidence="7" type="primary">LOC108563911</name>
</gene>
<evidence type="ECO:0000313" key="7">
    <source>
        <dbReference type="RefSeq" id="XP_017778216.1"/>
    </source>
</evidence>
<dbReference type="CDD" id="cd00707">
    <property type="entry name" value="Pancreat_lipase_like"/>
    <property type="match status" value="1"/>
</dbReference>
<organism evidence="6 7">
    <name type="scientific">Nicrophorus vespilloides</name>
    <name type="common">Boreal carrion beetle</name>
    <dbReference type="NCBI Taxonomy" id="110193"/>
    <lineage>
        <taxon>Eukaryota</taxon>
        <taxon>Metazoa</taxon>
        <taxon>Ecdysozoa</taxon>
        <taxon>Arthropoda</taxon>
        <taxon>Hexapoda</taxon>
        <taxon>Insecta</taxon>
        <taxon>Pterygota</taxon>
        <taxon>Neoptera</taxon>
        <taxon>Endopterygota</taxon>
        <taxon>Coleoptera</taxon>
        <taxon>Polyphaga</taxon>
        <taxon>Staphyliniformia</taxon>
        <taxon>Silphidae</taxon>
        <taxon>Nicrophorinae</taxon>
        <taxon>Nicrophorus</taxon>
    </lineage>
</organism>
<dbReference type="PANTHER" id="PTHR11610:SF173">
    <property type="entry name" value="LIPASE DOMAIN-CONTAINING PROTEIN-RELATED"/>
    <property type="match status" value="1"/>
</dbReference>
<dbReference type="InterPro" id="IPR029058">
    <property type="entry name" value="AB_hydrolase_fold"/>
</dbReference>
<keyword evidence="6" id="KW-1185">Reference proteome</keyword>
<evidence type="ECO:0000256" key="1">
    <source>
        <dbReference type="ARBA" id="ARBA00004613"/>
    </source>
</evidence>
<comment type="similarity">
    <text evidence="2 4">Belongs to the AB hydrolase superfamily. Lipase family.</text>
</comment>
<evidence type="ECO:0000256" key="2">
    <source>
        <dbReference type="ARBA" id="ARBA00010701"/>
    </source>
</evidence>
<dbReference type="Gene3D" id="3.40.50.1820">
    <property type="entry name" value="alpha/beta hydrolase"/>
    <property type="match status" value="1"/>
</dbReference>
<dbReference type="RefSeq" id="XP_017778216.1">
    <property type="nucleotide sequence ID" value="XM_017922727.1"/>
</dbReference>